<dbReference type="InterPro" id="IPR032835">
    <property type="entry name" value="RhoGAP-FF1"/>
</dbReference>
<dbReference type="Gene3D" id="1.10.555.10">
    <property type="entry name" value="Rho GTPase activation protein"/>
    <property type="match status" value="1"/>
</dbReference>
<dbReference type="Pfam" id="PF19518">
    <property type="entry name" value="RhoGAP_pG1_pG2"/>
    <property type="match status" value="1"/>
</dbReference>
<dbReference type="GO" id="GO:0007266">
    <property type="term" value="P:Rho protein signal transduction"/>
    <property type="evidence" value="ECO:0007669"/>
    <property type="project" value="TreeGrafter"/>
</dbReference>
<dbReference type="Pfam" id="PF23083">
    <property type="entry name" value="FF_RHG35_4th"/>
    <property type="match status" value="1"/>
</dbReference>
<evidence type="ECO:0000259" key="7">
    <source>
        <dbReference type="PROSITE" id="PS51853"/>
    </source>
</evidence>
<dbReference type="PANTHER" id="PTHR46005:SF4">
    <property type="entry name" value="RHO GTPASE-ACTIVATING PROTEIN 190"/>
    <property type="match status" value="1"/>
</dbReference>
<reference evidence="8" key="1">
    <citation type="submission" date="2025-08" db="UniProtKB">
        <authorList>
            <consortium name="Ensembl"/>
        </authorList>
    </citation>
    <scope>IDENTIFICATION</scope>
</reference>
<reference evidence="8" key="2">
    <citation type="submission" date="2025-09" db="UniProtKB">
        <authorList>
            <consortium name="Ensembl"/>
        </authorList>
    </citation>
    <scope>IDENTIFICATION</scope>
</reference>
<dbReference type="PROSITE" id="PS51852">
    <property type="entry name" value="PG1"/>
    <property type="match status" value="1"/>
</dbReference>
<dbReference type="PROSITE" id="PS51853">
    <property type="entry name" value="PG2"/>
    <property type="match status" value="1"/>
</dbReference>
<dbReference type="SMART" id="SM00441">
    <property type="entry name" value="FF"/>
    <property type="match status" value="2"/>
</dbReference>
<sequence length="1486" mass="164989">MAKNREGRIVNVTVVGLSGTEREKGAAGVGKSCLCNRFVRPRADDFYETHTSLISQSDFGGRVVNNDQFLYWGEVRRVDESGSFTFRIVEQTEFVDDATFQPHRSTNPQPYVKRAATAKLCSAEKLMYICTDQLGVEQDFEQLQMPDGKLTVDGFILCCDVSLVANRPLADQLDFVGSLCRQLAKTKRPFVVAATKCDIMVEQFLRELHSYLARAKVSAPVVETSAHENVNVDSAFLVLAQLVERTRGGRPRPPCFSEAARLRREAVEAATERYARLLARLVSDFRADWWAERGKVAACKDYQEFVYLRGERQARDLFRRHLRKLRDDFVCRRKLDYLAGLLRALEILLPDLSALEGRSWSEVRENLPALGPPFEARFVVLPPMDCWAESVHVENAADGRIPFDFLRLPDAELVYQEHLKRLKVARWKAEMKEHFRHTLENNNQVMPGKTWEEVQVFLSDEEACQHLTESERLEVYGRHQQEICKKAREAFQELLLEQAELFAELELAGVLNRSRVTALVQELRDEPRFVTLQRLEAERQALLLRHIGFMYHPTAHTCPAAPTPGCVDALVQQLLDHRIMEGSGGSENEPSACLLRLATLGLNGLGHELANEATSVAAAAGGGFALDGHVYELSVSVIECNGDEDYDDEDGEGKIDSTKLADAYLGAYDSTDALRRIEETLSRFEHMPGLVPAVGLVLAADSGMTSKQLASLRLQGAQVAGRRRWAFVDASVASGGDGCSPSAPARSRWKRRRFRAGQVAAVLSELLDGLQRPLTTSLLLPPPSTEADLCVTMCVSCGDPFPPELVLTPLLESHSCTVSPSGGLALEVFLGIRRRRVEVIAMSYHAAGVARREDPPHGYILVYAARRRASLAALRAFLGGLPDVVPVLLLAVTSGDGDFFTDVLVKELLTEGEAIAADCSARFLTAARFSKQAEMFTAFFRDAYSRRAHTEDAMVLWGWEGMGRTDGGDDNPLPPPPPPPPPLDLDDGEPPPPYSPIAPSFEDFPCDGHNDESTVSGSLFFERGYRLLFPQMSRPLQPSCGRLESELLQRLDALRFDSSADYAEPLDAVASTCPVASTLSTGRLLTHQSSEDAVYSVPQDSKQGRVIRVRGRPIPSAGDFESPLAPPRKPVPYRMRSEKLRLRRMQPLLPATQLPPPPEPSAGPSGSEGSDDEPQLIFPSLRRKDDRKKKKSLLRKSKYRKQESKKEIGYFGLPLAEVARSSDNPVPFFIEKCVHYIDGYGLTTEGLYRVSGNKTEQEALQKQFESDHFMSFEALDLNVNTVAGCLKAFLTELPEPLLPCDVHADLVEAYEIPDKTGRLLALRGKLKKLPTINQEVLRFIITHLHKVSQYSSENFMTAENLSICFWPTLMRPDFSSVDALTATRSHKYVVETFIAQCPFIFYNQDEVVEAGGGGSVPGSPAPPYPSPMPPLAGQISSATPPVMEFQTSGEGFPGLVLEVFLHIYAKFLEVSMKTVGCETKESTRRR</sequence>
<dbReference type="PROSITE" id="PS50238">
    <property type="entry name" value="RHOGAP"/>
    <property type="match status" value="1"/>
</dbReference>
<feature type="compositionally biased region" description="Pro residues" evidence="3">
    <location>
        <begin position="972"/>
        <end position="983"/>
    </location>
</feature>
<name>A0A8C4RA33_EPTBU</name>
<evidence type="ECO:0000256" key="2">
    <source>
        <dbReference type="ARBA" id="ARBA00022737"/>
    </source>
</evidence>
<dbReference type="PRINTS" id="PR00449">
    <property type="entry name" value="RASTRNSFRMNG"/>
</dbReference>
<dbReference type="Ensembl" id="ENSEBUT00000027526.1">
    <property type="protein sequence ID" value="ENSEBUP00000026950.1"/>
    <property type="gene ID" value="ENSEBUG00000016571.1"/>
</dbReference>
<dbReference type="InterPro" id="IPR057284">
    <property type="entry name" value="FF_RHG35_4th"/>
</dbReference>
<dbReference type="OMA" id="EFRYMIT"/>
<feature type="domain" description="PG1 pseudoGTPase" evidence="6">
    <location>
        <begin position="589"/>
        <end position="776"/>
    </location>
</feature>
<dbReference type="Gene3D" id="3.40.50.300">
    <property type="entry name" value="P-loop containing nucleotide triphosphate hydrolases"/>
    <property type="match status" value="1"/>
</dbReference>
<dbReference type="Proteomes" id="UP000694388">
    <property type="component" value="Unplaced"/>
</dbReference>
<proteinExistence type="predicted"/>
<organism evidence="8 9">
    <name type="scientific">Eptatretus burgeri</name>
    <name type="common">Inshore hagfish</name>
    <dbReference type="NCBI Taxonomy" id="7764"/>
    <lineage>
        <taxon>Eukaryota</taxon>
        <taxon>Metazoa</taxon>
        <taxon>Chordata</taxon>
        <taxon>Craniata</taxon>
        <taxon>Vertebrata</taxon>
        <taxon>Cyclostomata</taxon>
        <taxon>Myxini</taxon>
        <taxon>Myxiniformes</taxon>
        <taxon>Myxinidae</taxon>
        <taxon>Eptatretinae</taxon>
        <taxon>Eptatretus</taxon>
    </lineage>
</organism>
<feature type="region of interest" description="Disordered" evidence="3">
    <location>
        <begin position="960"/>
        <end position="1008"/>
    </location>
</feature>
<dbReference type="GO" id="GO:0005829">
    <property type="term" value="C:cytosol"/>
    <property type="evidence" value="ECO:0007669"/>
    <property type="project" value="TreeGrafter"/>
</dbReference>
<dbReference type="InterPro" id="IPR000198">
    <property type="entry name" value="RhoGAP_dom"/>
</dbReference>
<dbReference type="SMART" id="SM00324">
    <property type="entry name" value="RhoGAP"/>
    <property type="match status" value="1"/>
</dbReference>
<feature type="domain" description="Rho-GAP" evidence="4">
    <location>
        <begin position="1213"/>
        <end position="1401"/>
    </location>
</feature>
<evidence type="ECO:0000259" key="4">
    <source>
        <dbReference type="PROSITE" id="PS50238"/>
    </source>
</evidence>
<dbReference type="PANTHER" id="PTHR46005">
    <property type="entry name" value="RHO GTPASE-ACTIVATING PROTEIN 190"/>
    <property type="match status" value="1"/>
</dbReference>
<dbReference type="InterPro" id="IPR002713">
    <property type="entry name" value="FF_domain"/>
</dbReference>
<keyword evidence="9" id="KW-1185">Reference proteome</keyword>
<feature type="region of interest" description="Disordered" evidence="3">
    <location>
        <begin position="1148"/>
        <end position="1200"/>
    </location>
</feature>
<keyword evidence="1" id="KW-0343">GTPase activation</keyword>
<feature type="compositionally biased region" description="Basic residues" evidence="3">
    <location>
        <begin position="1185"/>
        <end position="1199"/>
    </location>
</feature>
<dbReference type="GO" id="GO:0050770">
    <property type="term" value="P:regulation of axonogenesis"/>
    <property type="evidence" value="ECO:0007669"/>
    <property type="project" value="TreeGrafter"/>
</dbReference>
<dbReference type="GO" id="GO:0005096">
    <property type="term" value="F:GTPase activator activity"/>
    <property type="evidence" value="ECO:0007669"/>
    <property type="project" value="UniProtKB-KW"/>
</dbReference>
<dbReference type="SUPFAM" id="SSF52540">
    <property type="entry name" value="P-loop containing nucleoside triphosphate hydrolases"/>
    <property type="match status" value="1"/>
</dbReference>
<dbReference type="PROSITE" id="PS51676">
    <property type="entry name" value="FF"/>
    <property type="match status" value="1"/>
</dbReference>
<evidence type="ECO:0000256" key="3">
    <source>
        <dbReference type="SAM" id="MobiDB-lite"/>
    </source>
</evidence>
<dbReference type="GO" id="GO:0008361">
    <property type="term" value="P:regulation of cell size"/>
    <property type="evidence" value="ECO:0007669"/>
    <property type="project" value="TreeGrafter"/>
</dbReference>
<dbReference type="InterPro" id="IPR039006">
    <property type="entry name" value="RhoGAP_pG2"/>
</dbReference>
<dbReference type="Pfam" id="PF16512">
    <property type="entry name" value="RhoGAP-FF1"/>
    <property type="match status" value="1"/>
</dbReference>
<protein>
    <submittedName>
        <fullName evidence="8">Rho GTPase activating protein 5</fullName>
    </submittedName>
</protein>
<accession>A0A8C4RA33</accession>
<dbReference type="InterPro" id="IPR027417">
    <property type="entry name" value="P-loop_NTPase"/>
</dbReference>
<evidence type="ECO:0000259" key="5">
    <source>
        <dbReference type="PROSITE" id="PS51676"/>
    </source>
</evidence>
<keyword evidence="2" id="KW-0677">Repeat</keyword>
<dbReference type="Pfam" id="PF00620">
    <property type="entry name" value="RhoGAP"/>
    <property type="match status" value="1"/>
</dbReference>
<dbReference type="InterPro" id="IPR045786">
    <property type="entry name" value="RhoGAP_pG1_pG2"/>
</dbReference>
<evidence type="ECO:0000313" key="8">
    <source>
        <dbReference type="Ensembl" id="ENSEBUP00000026950.1"/>
    </source>
</evidence>
<dbReference type="GeneTree" id="ENSGT00940000154553"/>
<evidence type="ECO:0000256" key="1">
    <source>
        <dbReference type="ARBA" id="ARBA00022468"/>
    </source>
</evidence>
<feature type="domain" description="PG2 pseudoGTPase" evidence="7">
    <location>
        <begin position="790"/>
        <end position="949"/>
    </location>
</feature>
<dbReference type="InterPro" id="IPR036517">
    <property type="entry name" value="FF_domain_sf"/>
</dbReference>
<dbReference type="InterPro" id="IPR039007">
    <property type="entry name" value="pG1"/>
</dbReference>
<dbReference type="InterPro" id="IPR008936">
    <property type="entry name" value="Rho_GTPase_activation_prot"/>
</dbReference>
<evidence type="ECO:0000259" key="6">
    <source>
        <dbReference type="PROSITE" id="PS51852"/>
    </source>
</evidence>
<dbReference type="SUPFAM" id="SSF48350">
    <property type="entry name" value="GTPase activation domain, GAP"/>
    <property type="match status" value="1"/>
</dbReference>
<feature type="domain" description="FF" evidence="5">
    <location>
        <begin position="428"/>
        <end position="482"/>
    </location>
</feature>
<dbReference type="InterPro" id="IPR051978">
    <property type="entry name" value="Rho-GAP_domain"/>
</dbReference>
<dbReference type="Gene3D" id="1.10.10.440">
    <property type="entry name" value="FF domain"/>
    <property type="match status" value="1"/>
</dbReference>
<feature type="region of interest" description="Disordered" evidence="3">
    <location>
        <begin position="1112"/>
        <end position="1132"/>
    </location>
</feature>
<dbReference type="SUPFAM" id="SSF81698">
    <property type="entry name" value="FF domain"/>
    <property type="match status" value="1"/>
</dbReference>
<evidence type="ECO:0000313" key="9">
    <source>
        <dbReference type="Proteomes" id="UP000694388"/>
    </source>
</evidence>